<protein>
    <submittedName>
        <fullName evidence="2">Uncharacterized protein</fullName>
    </submittedName>
</protein>
<name>A0AAE0RWF6_9BIVA</name>
<gene>
    <name evidence="2" type="ORF">CHS0354_009512</name>
</gene>
<comment type="caution">
    <text evidence="2">The sequence shown here is derived from an EMBL/GenBank/DDBJ whole genome shotgun (WGS) entry which is preliminary data.</text>
</comment>
<evidence type="ECO:0000256" key="1">
    <source>
        <dbReference type="SAM" id="Phobius"/>
    </source>
</evidence>
<sequence length="100" mass="11650">MYTVGVLFAFLINSCITDYIHSGGIICILFKIHASQIVEHNMYTVGKFFAFFLKFMITDCWAYYVYTDAYCFKCKIVFHTLFSFSPYFAKLTFSLSHLAI</sequence>
<dbReference type="AlphaFoldDB" id="A0AAE0RWF6"/>
<reference evidence="2" key="3">
    <citation type="submission" date="2023-05" db="EMBL/GenBank/DDBJ databases">
        <authorList>
            <person name="Smith C.H."/>
        </authorList>
    </citation>
    <scope>NUCLEOTIDE SEQUENCE</scope>
    <source>
        <strain evidence="2">CHS0354</strain>
        <tissue evidence="2">Mantle</tissue>
    </source>
</reference>
<feature type="transmembrane region" description="Helical" evidence="1">
    <location>
        <begin position="6"/>
        <end position="30"/>
    </location>
</feature>
<feature type="transmembrane region" description="Helical" evidence="1">
    <location>
        <begin position="42"/>
        <end position="66"/>
    </location>
</feature>
<reference evidence="2" key="1">
    <citation type="journal article" date="2021" name="Genome Biol. Evol.">
        <title>A High-Quality Reference Genome for a Parasitic Bivalve with Doubly Uniparental Inheritance (Bivalvia: Unionida).</title>
        <authorList>
            <person name="Smith C.H."/>
        </authorList>
    </citation>
    <scope>NUCLEOTIDE SEQUENCE</scope>
    <source>
        <strain evidence="2">CHS0354</strain>
    </source>
</reference>
<evidence type="ECO:0000313" key="3">
    <source>
        <dbReference type="Proteomes" id="UP001195483"/>
    </source>
</evidence>
<keyword evidence="1" id="KW-1133">Transmembrane helix</keyword>
<keyword evidence="3" id="KW-1185">Reference proteome</keyword>
<reference evidence="2" key="2">
    <citation type="journal article" date="2021" name="Genome Biol. Evol.">
        <title>Developing a high-quality reference genome for a parasitic bivalve with doubly uniparental inheritance (Bivalvia: Unionida).</title>
        <authorList>
            <person name="Smith C.H."/>
        </authorList>
    </citation>
    <scope>NUCLEOTIDE SEQUENCE</scope>
    <source>
        <strain evidence="2">CHS0354</strain>
        <tissue evidence="2">Mantle</tissue>
    </source>
</reference>
<keyword evidence="1" id="KW-0472">Membrane</keyword>
<organism evidence="2 3">
    <name type="scientific">Potamilus streckersoni</name>
    <dbReference type="NCBI Taxonomy" id="2493646"/>
    <lineage>
        <taxon>Eukaryota</taxon>
        <taxon>Metazoa</taxon>
        <taxon>Spiralia</taxon>
        <taxon>Lophotrochozoa</taxon>
        <taxon>Mollusca</taxon>
        <taxon>Bivalvia</taxon>
        <taxon>Autobranchia</taxon>
        <taxon>Heteroconchia</taxon>
        <taxon>Palaeoheterodonta</taxon>
        <taxon>Unionida</taxon>
        <taxon>Unionoidea</taxon>
        <taxon>Unionidae</taxon>
        <taxon>Ambleminae</taxon>
        <taxon>Lampsilini</taxon>
        <taxon>Potamilus</taxon>
    </lineage>
</organism>
<evidence type="ECO:0000313" key="2">
    <source>
        <dbReference type="EMBL" id="KAK3580555.1"/>
    </source>
</evidence>
<accession>A0AAE0RWF6</accession>
<proteinExistence type="predicted"/>
<keyword evidence="1" id="KW-0812">Transmembrane</keyword>
<dbReference type="Proteomes" id="UP001195483">
    <property type="component" value="Unassembled WGS sequence"/>
</dbReference>
<dbReference type="EMBL" id="JAEAOA010000612">
    <property type="protein sequence ID" value="KAK3580555.1"/>
    <property type="molecule type" value="Genomic_DNA"/>
</dbReference>